<gene>
    <name evidence="1" type="ORF">JF50_12070</name>
</gene>
<dbReference type="Pfam" id="PF00702">
    <property type="entry name" value="Hydrolase"/>
    <property type="match status" value="1"/>
</dbReference>
<organism evidence="1 2">
    <name type="scientific">Pseudoalteromonas luteoviolacea</name>
    <dbReference type="NCBI Taxonomy" id="43657"/>
    <lineage>
        <taxon>Bacteria</taxon>
        <taxon>Pseudomonadati</taxon>
        <taxon>Pseudomonadota</taxon>
        <taxon>Gammaproteobacteria</taxon>
        <taxon>Alteromonadales</taxon>
        <taxon>Pseudoalteromonadaceae</taxon>
        <taxon>Pseudoalteromonas</taxon>
    </lineage>
</organism>
<dbReference type="Proteomes" id="UP000031327">
    <property type="component" value="Unassembled WGS sequence"/>
</dbReference>
<dbReference type="GO" id="GO:0016787">
    <property type="term" value="F:hydrolase activity"/>
    <property type="evidence" value="ECO:0007669"/>
    <property type="project" value="UniProtKB-KW"/>
</dbReference>
<proteinExistence type="predicted"/>
<evidence type="ECO:0000313" key="2">
    <source>
        <dbReference type="Proteomes" id="UP000031327"/>
    </source>
</evidence>
<dbReference type="SFLD" id="SFLDG01135">
    <property type="entry name" value="C1.5.6:_HAD__Beta-PGM__Phospha"/>
    <property type="match status" value="1"/>
</dbReference>
<dbReference type="EMBL" id="JWIC01000006">
    <property type="protein sequence ID" value="KID56656.1"/>
    <property type="molecule type" value="Genomic_DNA"/>
</dbReference>
<dbReference type="PRINTS" id="PR00413">
    <property type="entry name" value="HADHALOGNASE"/>
</dbReference>
<dbReference type="SUPFAM" id="SSF56784">
    <property type="entry name" value="HAD-like"/>
    <property type="match status" value="1"/>
</dbReference>
<keyword evidence="1" id="KW-0378">Hydrolase</keyword>
<reference evidence="1 2" key="1">
    <citation type="submission" date="2014-12" db="EMBL/GenBank/DDBJ databases">
        <title>Draft Genome Sequence of Pseudoalteromonas luteoviolacea HI1.</title>
        <authorList>
            <person name="Asahina A.Y."/>
            <person name="Hadfield M.G."/>
        </authorList>
    </citation>
    <scope>NUCLEOTIDE SEQUENCE [LARGE SCALE GENOMIC DNA]</scope>
    <source>
        <strain evidence="1 2">HI1</strain>
    </source>
</reference>
<dbReference type="NCBIfam" id="NF008087">
    <property type="entry name" value="PRK10826.1"/>
    <property type="match status" value="1"/>
</dbReference>
<dbReference type="InterPro" id="IPR023214">
    <property type="entry name" value="HAD_sf"/>
</dbReference>
<sequence>MIEAVIFDMDGTLIDSEPMWKEAEKQVFSSLGVDIKEELAAKTASMTTIAAAEFWYRTSPWVGESISQVADNVVNKVSELIVRRGEALPGVLDALAFLSEKQIKIGLATNAPSVLIPVVLNKLNIAHYFSVCCSSEYEKSGKPSPDVYLNTAAKLNVAPQNCLAVEDSATGLCAAEAANMCTLVVPHIDEYHSEKFNHADYKLESLKALKSLHLFAENHC</sequence>
<dbReference type="PANTHER" id="PTHR18901:SF38">
    <property type="entry name" value="PSEUDOURIDINE-5'-PHOSPHATASE"/>
    <property type="match status" value="1"/>
</dbReference>
<dbReference type="AlphaFoldDB" id="A0A0C1Q7I2"/>
<dbReference type="RefSeq" id="WP_039609723.1">
    <property type="nucleotide sequence ID" value="NZ_JWIC01000006.1"/>
</dbReference>
<dbReference type="CDD" id="cd07505">
    <property type="entry name" value="HAD_BPGM-like"/>
    <property type="match status" value="1"/>
</dbReference>
<dbReference type="NCBIfam" id="TIGR01509">
    <property type="entry name" value="HAD-SF-IA-v3"/>
    <property type="match status" value="1"/>
</dbReference>
<evidence type="ECO:0000313" key="1">
    <source>
        <dbReference type="EMBL" id="KID56656.1"/>
    </source>
</evidence>
<dbReference type="OrthoDB" id="9800058at2"/>
<accession>A0A0C1Q7I2</accession>
<dbReference type="SFLD" id="SFLDG01129">
    <property type="entry name" value="C1.5:_HAD__Beta-PGM__Phosphata"/>
    <property type="match status" value="1"/>
</dbReference>
<dbReference type="InterPro" id="IPR023198">
    <property type="entry name" value="PGP-like_dom2"/>
</dbReference>
<comment type="caution">
    <text evidence="1">The sequence shown here is derived from an EMBL/GenBank/DDBJ whole genome shotgun (WGS) entry which is preliminary data.</text>
</comment>
<name>A0A0C1Q7I2_9GAMM</name>
<dbReference type="FunFam" id="3.40.50.1000:FF:000162">
    <property type="entry name" value="HAD-like protein"/>
    <property type="match status" value="1"/>
</dbReference>
<dbReference type="SFLD" id="SFLDS00003">
    <property type="entry name" value="Haloacid_Dehalogenase"/>
    <property type="match status" value="1"/>
</dbReference>
<protein>
    <submittedName>
        <fullName evidence="1">HAD family hydrolase</fullName>
    </submittedName>
</protein>
<dbReference type="PANTHER" id="PTHR18901">
    <property type="entry name" value="2-DEOXYGLUCOSE-6-PHOSPHATE PHOSPHATASE 2"/>
    <property type="match status" value="1"/>
</dbReference>
<dbReference type="InterPro" id="IPR006439">
    <property type="entry name" value="HAD-SF_hydro_IA"/>
</dbReference>
<dbReference type="InterPro" id="IPR036412">
    <property type="entry name" value="HAD-like_sf"/>
</dbReference>
<dbReference type="Gene3D" id="1.10.150.240">
    <property type="entry name" value="Putative phosphatase, domain 2"/>
    <property type="match status" value="1"/>
</dbReference>
<dbReference type="Gene3D" id="3.40.50.1000">
    <property type="entry name" value="HAD superfamily/HAD-like"/>
    <property type="match status" value="1"/>
</dbReference>